<sequence length="101" mass="11344">MTRAPVISPKNKAIVLLPNVLYGVYALFTGDTVANIVTPRKELAVRYGTGKFWECYRVCTDIGLLSMQLAAASLSQVEHIEARRRCSSHPKRPRQTWLEAI</sequence>
<evidence type="ECO:0000313" key="1">
    <source>
        <dbReference type="EMBL" id="PMB66791.1"/>
    </source>
</evidence>
<accession>A0A2N6NHP7</accession>
<dbReference type="AlphaFoldDB" id="A0A2N6NHP7"/>
<reference evidence="1 2" key="1">
    <citation type="journal article" date="2016" name="Appl. Microbiol. Biotechnol.">
        <title>Characterization of T-DNA insertion mutants with decreased virulence in the entomopathogenic fungus Beauveria bassiana JEF-007.</title>
        <authorList>
            <person name="Kim S."/>
            <person name="Lee S.J."/>
            <person name="Nai Y.S."/>
            <person name="Yu J.S."/>
            <person name="Lee M.R."/>
            <person name="Yang Y.T."/>
            <person name="Kim J.S."/>
        </authorList>
    </citation>
    <scope>NUCLEOTIDE SEQUENCE [LARGE SCALE GENOMIC DNA]</scope>
    <source>
        <strain evidence="1 2">JEF-007</strain>
    </source>
</reference>
<protein>
    <submittedName>
        <fullName evidence="1">Uncharacterized protein</fullName>
    </submittedName>
</protein>
<dbReference type="EMBL" id="MRVG01000008">
    <property type="protein sequence ID" value="PMB66791.1"/>
    <property type="molecule type" value="Genomic_DNA"/>
</dbReference>
<proteinExistence type="predicted"/>
<comment type="caution">
    <text evidence="1">The sequence shown here is derived from an EMBL/GenBank/DDBJ whole genome shotgun (WGS) entry which is preliminary data.</text>
</comment>
<dbReference type="Proteomes" id="UP000235728">
    <property type="component" value="Unassembled WGS sequence"/>
</dbReference>
<evidence type="ECO:0000313" key="2">
    <source>
        <dbReference type="Proteomes" id="UP000235728"/>
    </source>
</evidence>
<gene>
    <name evidence="1" type="ORF">BM221_007787</name>
</gene>
<name>A0A2N6NHP7_BEABA</name>
<organism evidence="1 2">
    <name type="scientific">Beauveria bassiana</name>
    <name type="common">White muscardine disease fungus</name>
    <name type="synonym">Tritirachium shiotae</name>
    <dbReference type="NCBI Taxonomy" id="176275"/>
    <lineage>
        <taxon>Eukaryota</taxon>
        <taxon>Fungi</taxon>
        <taxon>Dikarya</taxon>
        <taxon>Ascomycota</taxon>
        <taxon>Pezizomycotina</taxon>
        <taxon>Sordariomycetes</taxon>
        <taxon>Hypocreomycetidae</taxon>
        <taxon>Hypocreales</taxon>
        <taxon>Cordycipitaceae</taxon>
        <taxon>Beauveria</taxon>
    </lineage>
</organism>